<keyword evidence="1" id="KW-0472">Membrane</keyword>
<keyword evidence="1" id="KW-0812">Transmembrane</keyword>
<proteinExistence type="predicted"/>
<gene>
    <name evidence="2" type="ORF">HLA92_01535</name>
</gene>
<sequence>MRKFYIIEKTDDEEKQIWQLKEAKINEYLTFYSFNESLEKFIELAKDDESSRVWFHQNGAFRGSMSFEKAHTALELLHEEHIESESATEYLVSKSLIESTSTKKEEDKEQQVTQEITNETKIYPTIVSSEKEKTSKWFWVLIWILIVLILICIALTSFGIYKLYN</sequence>
<keyword evidence="3" id="KW-1185">Reference proteome</keyword>
<organism evidence="2 3">
    <name type="scientific">Mycoplasma miroungirhinis</name>
    <dbReference type="NCBI Taxonomy" id="754516"/>
    <lineage>
        <taxon>Bacteria</taxon>
        <taxon>Bacillati</taxon>
        <taxon>Mycoplasmatota</taxon>
        <taxon>Mollicutes</taxon>
        <taxon>Mycoplasmataceae</taxon>
        <taxon>Mycoplasma</taxon>
    </lineage>
</organism>
<keyword evidence="1" id="KW-1133">Transmembrane helix</keyword>
<feature type="transmembrane region" description="Helical" evidence="1">
    <location>
        <begin position="137"/>
        <end position="161"/>
    </location>
</feature>
<accession>A0A6M4JAW2</accession>
<dbReference type="KEGG" id="mmio:HLA92_01535"/>
<protein>
    <submittedName>
        <fullName evidence="2">Uncharacterized protein</fullName>
    </submittedName>
</protein>
<evidence type="ECO:0000313" key="3">
    <source>
        <dbReference type="Proteomes" id="UP000502118"/>
    </source>
</evidence>
<dbReference type="AlphaFoldDB" id="A0A6M4JAW2"/>
<dbReference type="EMBL" id="CP053097">
    <property type="protein sequence ID" value="QJR44113.1"/>
    <property type="molecule type" value="Genomic_DNA"/>
</dbReference>
<name>A0A6M4JAW2_9MOLU</name>
<evidence type="ECO:0000256" key="1">
    <source>
        <dbReference type="SAM" id="Phobius"/>
    </source>
</evidence>
<reference evidence="2 3" key="1">
    <citation type="submission" date="2020-05" db="EMBL/GenBank/DDBJ databases">
        <title>Novel Mycoplasma species detected in Mirounga angustirostris (northern elephant seal) from the USA.</title>
        <authorList>
            <person name="Volokhov D.V."/>
        </authorList>
    </citation>
    <scope>NUCLEOTIDE SEQUENCE [LARGE SCALE GENOMIC DNA]</scope>
    <source>
        <strain evidence="2 3">Mirounga ES2806-NAS</strain>
    </source>
</reference>
<dbReference type="Proteomes" id="UP000502118">
    <property type="component" value="Chromosome"/>
</dbReference>
<evidence type="ECO:0000313" key="2">
    <source>
        <dbReference type="EMBL" id="QJR44113.1"/>
    </source>
</evidence>
<dbReference type="RefSeq" id="WP_171112855.1">
    <property type="nucleotide sequence ID" value="NZ_CP053097.1"/>
</dbReference>